<keyword evidence="5" id="KW-1185">Reference proteome</keyword>
<feature type="coiled-coil region" evidence="1">
    <location>
        <begin position="693"/>
        <end position="748"/>
    </location>
</feature>
<evidence type="ECO:0000313" key="5">
    <source>
        <dbReference type="Proteomes" id="UP000319383"/>
    </source>
</evidence>
<feature type="coiled-coil region" evidence="1">
    <location>
        <begin position="455"/>
        <end position="482"/>
    </location>
</feature>
<feature type="domain" description="DUF1549" evidence="2">
    <location>
        <begin position="53"/>
        <end position="220"/>
    </location>
</feature>
<dbReference type="AlphaFoldDB" id="A0A517ZKU4"/>
<protein>
    <submittedName>
        <fullName evidence="4">Uncharacterized protein</fullName>
    </submittedName>
</protein>
<name>A0A517ZKU4_9PLAN</name>
<dbReference type="Pfam" id="PF07587">
    <property type="entry name" value="PSD1"/>
    <property type="match status" value="1"/>
</dbReference>
<gene>
    <name evidence="4" type="ORF">Mal52_15830</name>
</gene>
<sequence length="952" mass="104495">MMQRKADFDIPSTLRRGCLTVVVLLGALSAARADDPLHVRIDRLIDETQIGPVAGDCTDAEFLRRVTLDLNGTIPTADEARAFLDDPSPDKRTALVDRALNRPRYARHLTTVLDVMLMERRRDTHVKSPEWHTYLHDSVVANKPFNQLAREILSADGVDDAMRPAAKFYLDRLGEPHLLTRDVGRIFFGRDMQCAQCHDHPLIDDYLQDDYYGIFAFLQRGTLFVDKKAKKSFFAETATGEAVFTSVFTAVKGETGPRLPGQLIIDDPAIPAAEAYTVKPAKDVRPVPKYSRRAALAKHATDGTNRVFNRNIANRLWAHMMGRGLVEPVDLHHPSNPPVHPELLELLADEFVAMNFDMRAFLRELALTKTYRRGFDMPAELAADSPDIESHLSRVTADHAQRAAAVAVLEKEVDTLLDGVLAAQEAMFDVESENTKAIAALAAVQKKSTAAAKTLADSKQKLSKQEQALKVLNEALTKADEVVRQFPKDAEFTAAAETYRKRVKTSTGEIAALKTLIEKQTVAAKAAAEKTVAPASAAKVAADKLAAATQQVEQLRKPYLQKLYAYRDARTLAKHREQQREHLNAIVAYRQSTEKQQALVAEIAAARNELTRVQTAALQAESEVETALAKVTTPQQRHTTALKNAQLIRAQHADKHKLARQVAEAATAGQAALAVLPEDADLKSSTGQLAELAAQLNNNLSPLTEQLKQAEAKVAEAAAVLKAAQQKLAAAQEKLQQAKQLTLDADAKLQAALQAQQTQTALVDNSFQDLTEQFAGRFATSALKPLTPEQLSWSIMQATGVVAQQSSAAVAKLDKKNPPAPPQRETLVEAKVNEKLKGNVRLFVKTFGAGGGQPQNEFFATVDQALFFTNGKKIQSWLNPAGGNLTDRLKKLKDPAACAEELYLAIFSRRPTEQEATDVVEYLQVDSETDQAAALQEIAWAMLTSAEFRFGH</sequence>
<dbReference type="RefSeq" id="WP_145375173.1">
    <property type="nucleotide sequence ID" value="NZ_CP036276.1"/>
</dbReference>
<dbReference type="Pfam" id="PF07583">
    <property type="entry name" value="PSCyt2"/>
    <property type="match status" value="1"/>
</dbReference>
<evidence type="ECO:0000256" key="1">
    <source>
        <dbReference type="SAM" id="Coils"/>
    </source>
</evidence>
<dbReference type="PANTHER" id="PTHR35889">
    <property type="entry name" value="CYCLOINULO-OLIGOSACCHARIDE FRUCTANOTRANSFERASE-RELATED"/>
    <property type="match status" value="1"/>
</dbReference>
<dbReference type="PANTHER" id="PTHR35889:SF3">
    <property type="entry name" value="F-BOX DOMAIN-CONTAINING PROTEIN"/>
    <property type="match status" value="1"/>
</dbReference>
<evidence type="ECO:0000259" key="3">
    <source>
        <dbReference type="Pfam" id="PF07587"/>
    </source>
</evidence>
<reference evidence="4 5" key="1">
    <citation type="submission" date="2019-02" db="EMBL/GenBank/DDBJ databases">
        <title>Deep-cultivation of Planctomycetes and their phenomic and genomic characterization uncovers novel biology.</title>
        <authorList>
            <person name="Wiegand S."/>
            <person name="Jogler M."/>
            <person name="Boedeker C."/>
            <person name="Pinto D."/>
            <person name="Vollmers J."/>
            <person name="Rivas-Marin E."/>
            <person name="Kohn T."/>
            <person name="Peeters S.H."/>
            <person name="Heuer A."/>
            <person name="Rast P."/>
            <person name="Oberbeckmann S."/>
            <person name="Bunk B."/>
            <person name="Jeske O."/>
            <person name="Meyerdierks A."/>
            <person name="Storesund J.E."/>
            <person name="Kallscheuer N."/>
            <person name="Luecker S."/>
            <person name="Lage O.M."/>
            <person name="Pohl T."/>
            <person name="Merkel B.J."/>
            <person name="Hornburger P."/>
            <person name="Mueller R.-W."/>
            <person name="Bruemmer F."/>
            <person name="Labrenz M."/>
            <person name="Spormann A.M."/>
            <person name="Op den Camp H."/>
            <person name="Overmann J."/>
            <person name="Amann R."/>
            <person name="Jetten M.S.M."/>
            <person name="Mascher T."/>
            <person name="Medema M.H."/>
            <person name="Devos D.P."/>
            <person name="Kaster A.-K."/>
            <person name="Ovreas L."/>
            <person name="Rohde M."/>
            <person name="Galperin M.Y."/>
            <person name="Jogler C."/>
        </authorList>
    </citation>
    <scope>NUCLEOTIDE SEQUENCE [LARGE SCALE GENOMIC DNA]</scope>
    <source>
        <strain evidence="4 5">Mal52</strain>
    </source>
</reference>
<dbReference type="InterPro" id="IPR011444">
    <property type="entry name" value="DUF1549"/>
</dbReference>
<evidence type="ECO:0000313" key="4">
    <source>
        <dbReference type="EMBL" id="QDU43111.1"/>
    </source>
</evidence>
<feature type="coiled-coil region" evidence="1">
    <location>
        <begin position="589"/>
        <end position="623"/>
    </location>
</feature>
<dbReference type="InterPro" id="IPR022655">
    <property type="entry name" value="DUF1553"/>
</dbReference>
<dbReference type="KEGG" id="sdyn:Mal52_15830"/>
<dbReference type="EMBL" id="CP036276">
    <property type="protein sequence ID" value="QDU43111.1"/>
    <property type="molecule type" value="Genomic_DNA"/>
</dbReference>
<feature type="domain" description="DUF1553" evidence="3">
    <location>
        <begin position="292"/>
        <end position="388"/>
    </location>
</feature>
<keyword evidence="1" id="KW-0175">Coiled coil</keyword>
<proteinExistence type="predicted"/>
<evidence type="ECO:0000259" key="2">
    <source>
        <dbReference type="Pfam" id="PF07583"/>
    </source>
</evidence>
<accession>A0A517ZKU4</accession>
<dbReference type="Proteomes" id="UP000319383">
    <property type="component" value="Chromosome"/>
</dbReference>
<organism evidence="4 5">
    <name type="scientific">Symmachiella dynata</name>
    <dbReference type="NCBI Taxonomy" id="2527995"/>
    <lineage>
        <taxon>Bacteria</taxon>
        <taxon>Pseudomonadati</taxon>
        <taxon>Planctomycetota</taxon>
        <taxon>Planctomycetia</taxon>
        <taxon>Planctomycetales</taxon>
        <taxon>Planctomycetaceae</taxon>
        <taxon>Symmachiella</taxon>
    </lineage>
</organism>